<feature type="compositionally biased region" description="Basic and acidic residues" evidence="1">
    <location>
        <begin position="34"/>
        <end position="54"/>
    </location>
</feature>
<keyword evidence="3" id="KW-1185">Reference proteome</keyword>
<dbReference type="Proteomes" id="UP001152561">
    <property type="component" value="Unassembled WGS sequence"/>
</dbReference>
<comment type="caution">
    <text evidence="2">The sequence shown here is derived from an EMBL/GenBank/DDBJ whole genome shotgun (WGS) entry which is preliminary data.</text>
</comment>
<name>A0A9Q1QTM5_9SOLA</name>
<gene>
    <name evidence="2" type="ORF">K7X08_028906</name>
</gene>
<reference evidence="3" key="1">
    <citation type="journal article" date="2023" name="Proc. Natl. Acad. Sci. U.S.A.">
        <title>Genomic and structural basis for evolution of tropane alkaloid biosynthesis.</title>
        <authorList>
            <person name="Wanga Y.-J."/>
            <person name="Taina T."/>
            <person name="Yua J.-Y."/>
            <person name="Lia J."/>
            <person name="Xua B."/>
            <person name="Chenc J."/>
            <person name="D'Auriad J.C."/>
            <person name="Huanga J.-P."/>
            <person name="Huanga S.-X."/>
        </authorList>
    </citation>
    <scope>NUCLEOTIDE SEQUENCE [LARGE SCALE GENOMIC DNA]</scope>
    <source>
        <strain evidence="3">cv. KIB-2019</strain>
    </source>
</reference>
<feature type="region of interest" description="Disordered" evidence="1">
    <location>
        <begin position="1"/>
        <end position="54"/>
    </location>
</feature>
<evidence type="ECO:0000313" key="3">
    <source>
        <dbReference type="Proteomes" id="UP001152561"/>
    </source>
</evidence>
<evidence type="ECO:0000313" key="2">
    <source>
        <dbReference type="EMBL" id="KAJ8526429.1"/>
    </source>
</evidence>
<organism evidence="2 3">
    <name type="scientific">Anisodus acutangulus</name>
    <dbReference type="NCBI Taxonomy" id="402998"/>
    <lineage>
        <taxon>Eukaryota</taxon>
        <taxon>Viridiplantae</taxon>
        <taxon>Streptophyta</taxon>
        <taxon>Embryophyta</taxon>
        <taxon>Tracheophyta</taxon>
        <taxon>Spermatophyta</taxon>
        <taxon>Magnoliopsida</taxon>
        <taxon>eudicotyledons</taxon>
        <taxon>Gunneridae</taxon>
        <taxon>Pentapetalae</taxon>
        <taxon>asterids</taxon>
        <taxon>lamiids</taxon>
        <taxon>Solanales</taxon>
        <taxon>Solanaceae</taxon>
        <taxon>Solanoideae</taxon>
        <taxon>Hyoscyameae</taxon>
        <taxon>Anisodus</taxon>
    </lineage>
</organism>
<feature type="compositionally biased region" description="Basic and acidic residues" evidence="1">
    <location>
        <begin position="16"/>
        <end position="27"/>
    </location>
</feature>
<accession>A0A9Q1QTM5</accession>
<protein>
    <submittedName>
        <fullName evidence="2">Uncharacterized protein</fullName>
    </submittedName>
</protein>
<evidence type="ECO:0000256" key="1">
    <source>
        <dbReference type="SAM" id="MobiDB-lite"/>
    </source>
</evidence>
<proteinExistence type="predicted"/>
<dbReference type="EMBL" id="JAJAGQ010000024">
    <property type="protein sequence ID" value="KAJ8526429.1"/>
    <property type="molecule type" value="Genomic_DNA"/>
</dbReference>
<sequence length="170" mass="19382">MDLATEENSKIPYSSKEVENKPSEKIQESIVGDEADKTGQEIMKKEAEAPAEEDKMDVPVYMEEMGNEKEKRVGNVQETVGTHEHMKQVEQPIPDRTNIGNMEQVVTHVPRMHATLAADDDDQPIILLVKTKFRNRLMKACGEIIMRYSVEIKKKKLLKPYSELLTLGEK</sequence>
<dbReference type="AlphaFoldDB" id="A0A9Q1QTM5"/>